<proteinExistence type="predicted"/>
<keyword evidence="3" id="KW-1185">Reference proteome</keyword>
<reference evidence="2 3" key="1">
    <citation type="submission" date="2021-07" db="EMBL/GenBank/DDBJ databases">
        <authorList>
            <person name="Kim M.K."/>
        </authorList>
    </citation>
    <scope>NUCLEOTIDE SEQUENCE [LARGE SCALE GENOMIC DNA]</scope>
    <source>
        <strain evidence="2 3">HLY7-15</strain>
    </source>
</reference>
<gene>
    <name evidence="2" type="ORF">KYK27_10620</name>
</gene>
<organism evidence="2 3">
    <name type="scientific">Pontibacter populi</name>
    <dbReference type="NCBI Taxonomy" id="890055"/>
    <lineage>
        <taxon>Bacteria</taxon>
        <taxon>Pseudomonadati</taxon>
        <taxon>Bacteroidota</taxon>
        <taxon>Cytophagia</taxon>
        <taxon>Cytophagales</taxon>
        <taxon>Hymenobacteraceae</taxon>
        <taxon>Pontibacter</taxon>
    </lineage>
</organism>
<evidence type="ECO:0000313" key="2">
    <source>
        <dbReference type="EMBL" id="MBW3365501.1"/>
    </source>
</evidence>
<name>A0ABS6XCB7_9BACT</name>
<comment type="caution">
    <text evidence="2">The sequence shown here is derived from an EMBL/GenBank/DDBJ whole genome shotgun (WGS) entry which is preliminary data.</text>
</comment>
<dbReference type="EMBL" id="JAHWXQ010000002">
    <property type="protein sequence ID" value="MBW3365501.1"/>
    <property type="molecule type" value="Genomic_DNA"/>
</dbReference>
<feature type="transmembrane region" description="Helical" evidence="1">
    <location>
        <begin position="26"/>
        <end position="48"/>
    </location>
</feature>
<accession>A0ABS6XCB7</accession>
<sequence length="167" mass="19153">MKKHNGELEIDEDLEMDHRTWTVQRISWVVLLLIVIAALLGFTGRGGVKGINKTTKKTASQTMEVEYDRFLRDEVEGEMKISLQNLKTTSPSLFFSKEFYDKVRVEEIVPEPEHVEISQDGITYTFRATKPEFIILFYTKPLHIGSLQVVAKGPDNETVTISQFVYP</sequence>
<dbReference type="RefSeq" id="WP_199109981.1">
    <property type="nucleotide sequence ID" value="NZ_JAHWXQ010000002.1"/>
</dbReference>
<evidence type="ECO:0000256" key="1">
    <source>
        <dbReference type="SAM" id="Phobius"/>
    </source>
</evidence>
<evidence type="ECO:0000313" key="3">
    <source>
        <dbReference type="Proteomes" id="UP000774935"/>
    </source>
</evidence>
<keyword evidence="1" id="KW-1133">Transmembrane helix</keyword>
<keyword evidence="1" id="KW-0812">Transmembrane</keyword>
<protein>
    <submittedName>
        <fullName evidence="2">Uncharacterized protein</fullName>
    </submittedName>
</protein>
<keyword evidence="1" id="KW-0472">Membrane</keyword>
<dbReference type="Proteomes" id="UP000774935">
    <property type="component" value="Unassembled WGS sequence"/>
</dbReference>